<dbReference type="RefSeq" id="WP_211081298.1">
    <property type="nucleotide sequence ID" value="NZ_JAGIKV010000002.1"/>
</dbReference>
<protein>
    <submittedName>
        <fullName evidence="1">Uncharacterized protein</fullName>
    </submittedName>
</protein>
<keyword evidence="2" id="KW-1185">Reference proteome</keyword>
<evidence type="ECO:0000313" key="2">
    <source>
        <dbReference type="Proteomes" id="UP000810207"/>
    </source>
</evidence>
<dbReference type="EMBL" id="JAGIKV010000002">
    <property type="protein sequence ID" value="MBP2244262.1"/>
    <property type="molecule type" value="Genomic_DNA"/>
</dbReference>
<sequence>MADLTPLLTISGAFGAAFAGQYLGHKLTRNRDTEKQNKESLQNLYSPLVYKIVDYIDIECSNSIITPNNFIDELEIYVLDHLNIQLKENTNDLFNNILADISEKLTYADQNLIMSFEIAKKYGKEFNYGQEKATLVKNIYSVRSRIELSSVFLSQYLKLNKQLKTLSKAIQDELEEPYFYTLVVRILLQMRLFSIAINYSFRDKDLIVSAFGIDKYLLEKAENLVKRHEYILNDLDDFSSKVSEELDVDSYAFLDELIHKMEYMDHYESDAPSIWRRLIEEDRNKEEKQLEDFLENYVNKDS</sequence>
<name>A0ABS4RR43_PAEXY</name>
<proteinExistence type="predicted"/>
<dbReference type="Proteomes" id="UP000810207">
    <property type="component" value="Unassembled WGS sequence"/>
</dbReference>
<gene>
    <name evidence="1" type="ORF">J2Z28_000872</name>
</gene>
<comment type="caution">
    <text evidence="1">The sequence shown here is derived from an EMBL/GenBank/DDBJ whole genome shotgun (WGS) entry which is preliminary data.</text>
</comment>
<reference evidence="1 2" key="1">
    <citation type="submission" date="2021-03" db="EMBL/GenBank/DDBJ databases">
        <title>Genomic Encyclopedia of Type Strains, Phase IV (KMG-IV): sequencing the most valuable type-strain genomes for metagenomic binning, comparative biology and taxonomic classification.</title>
        <authorList>
            <person name="Goeker M."/>
        </authorList>
    </citation>
    <scope>NUCLEOTIDE SEQUENCE [LARGE SCALE GENOMIC DNA]</scope>
    <source>
        <strain evidence="1 2">DSM 21292</strain>
    </source>
</reference>
<organism evidence="1 2">
    <name type="scientific">Paenibacillus xylanexedens</name>
    <dbReference type="NCBI Taxonomy" id="528191"/>
    <lineage>
        <taxon>Bacteria</taxon>
        <taxon>Bacillati</taxon>
        <taxon>Bacillota</taxon>
        <taxon>Bacilli</taxon>
        <taxon>Bacillales</taxon>
        <taxon>Paenibacillaceae</taxon>
        <taxon>Paenibacillus</taxon>
    </lineage>
</organism>
<accession>A0ABS4RR43</accession>
<evidence type="ECO:0000313" key="1">
    <source>
        <dbReference type="EMBL" id="MBP2244262.1"/>
    </source>
</evidence>